<evidence type="ECO:0000256" key="8">
    <source>
        <dbReference type="SAM" id="MobiDB-lite"/>
    </source>
</evidence>
<evidence type="ECO:0000256" key="9">
    <source>
        <dbReference type="SAM" id="Phobius"/>
    </source>
</evidence>
<feature type="transmembrane region" description="Helical" evidence="9">
    <location>
        <begin position="278"/>
        <end position="300"/>
    </location>
</feature>
<comment type="caution">
    <text evidence="10">The sequence shown here is derived from an EMBL/GenBank/DDBJ whole genome shotgun (WGS) entry which is preliminary data.</text>
</comment>
<name>A0ABW6V2Y0_MICFU</name>
<feature type="transmembrane region" description="Helical" evidence="9">
    <location>
        <begin position="238"/>
        <end position="257"/>
    </location>
</feature>
<evidence type="ECO:0000256" key="6">
    <source>
        <dbReference type="ARBA" id="ARBA00023136"/>
    </source>
</evidence>
<comment type="similarity">
    <text evidence="2 7">Belongs to the sodium:solute symporter (SSF) (TC 2.A.21) family.</text>
</comment>
<organism evidence="10 11">
    <name type="scientific">Microtetraspora fusca</name>
    <dbReference type="NCBI Taxonomy" id="1997"/>
    <lineage>
        <taxon>Bacteria</taxon>
        <taxon>Bacillati</taxon>
        <taxon>Actinomycetota</taxon>
        <taxon>Actinomycetes</taxon>
        <taxon>Streptosporangiales</taxon>
        <taxon>Streptosporangiaceae</taxon>
        <taxon>Microtetraspora</taxon>
    </lineage>
</organism>
<evidence type="ECO:0000256" key="7">
    <source>
        <dbReference type="RuleBase" id="RU362091"/>
    </source>
</evidence>
<feature type="transmembrane region" description="Helical" evidence="9">
    <location>
        <begin position="398"/>
        <end position="421"/>
    </location>
</feature>
<evidence type="ECO:0000313" key="11">
    <source>
        <dbReference type="Proteomes" id="UP001602119"/>
    </source>
</evidence>
<protein>
    <submittedName>
        <fullName evidence="10">Sodium:solute symporter</fullName>
    </submittedName>
</protein>
<feature type="transmembrane region" description="Helical" evidence="9">
    <location>
        <begin position="158"/>
        <end position="176"/>
    </location>
</feature>
<evidence type="ECO:0000256" key="4">
    <source>
        <dbReference type="ARBA" id="ARBA00022692"/>
    </source>
</evidence>
<dbReference type="InterPro" id="IPR050277">
    <property type="entry name" value="Sodium:Solute_Symporter"/>
</dbReference>
<dbReference type="EMBL" id="JBIAXI010000006">
    <property type="protein sequence ID" value="MFF4773675.1"/>
    <property type="molecule type" value="Genomic_DNA"/>
</dbReference>
<evidence type="ECO:0000256" key="3">
    <source>
        <dbReference type="ARBA" id="ARBA00022448"/>
    </source>
</evidence>
<keyword evidence="5 9" id="KW-1133">Transmembrane helix</keyword>
<keyword evidence="3" id="KW-0813">Transport</keyword>
<feature type="transmembrane region" description="Helical" evidence="9">
    <location>
        <begin position="67"/>
        <end position="93"/>
    </location>
</feature>
<feature type="transmembrane region" description="Helical" evidence="9">
    <location>
        <begin position="188"/>
        <end position="206"/>
    </location>
</feature>
<evidence type="ECO:0000256" key="1">
    <source>
        <dbReference type="ARBA" id="ARBA00004141"/>
    </source>
</evidence>
<dbReference type="PANTHER" id="PTHR48086">
    <property type="entry name" value="SODIUM/PROLINE SYMPORTER-RELATED"/>
    <property type="match status" value="1"/>
</dbReference>
<dbReference type="Pfam" id="PF00474">
    <property type="entry name" value="SSF"/>
    <property type="match status" value="1"/>
</dbReference>
<comment type="subcellular location">
    <subcellularLocation>
        <location evidence="1">Membrane</location>
        <topology evidence="1">Multi-pass membrane protein</topology>
    </subcellularLocation>
</comment>
<sequence length="516" mass="53031">MSATTFLAVLGGTSLLAVAARRFRPPPELPTLESWALADRRFGTPTTWFLLGGTIYTAYTFAAVPGLVYGAGAIGFFALPYTVIVCPLAFVLLPRLWSEARRHGHLTAADVVRQRYGSPALALVVAVTGVLATMPYIALQLVGIRAVLSAGGLYPRGLIGDFALVAVFAVLAVATYRHGLRAPAVISLMKGVAIFCAALAVSFLVLDRFGGPGPMFDGAERAPASGALPQASLSLDPSLFAVYATLALGSALALLLYPHVLTPTFAAASADTLRRASIALPAWTAVLAVFALLGVAALASGVQVPPGSAEAAVPLLVKELMPAALTGLVFGALAVGALVPAAVMSVAVATTFVRNIYVECFHPTATPKHQRRVAQLVSLTAKIGAAVFVFGLRDQDAINLQLLGGVWILQTFPAVALGLFTRRFHRRALLAGWGAGMAAGTLMVVYSGFSSLVPVGLGGQGVQAYAAVVALALNLAVVVTLTPLLNRTCAAGPPPGRGAPAPVPPVSVPPSSGPAR</sequence>
<dbReference type="RefSeq" id="WP_387342069.1">
    <property type="nucleotide sequence ID" value="NZ_JBIAXI010000006.1"/>
</dbReference>
<feature type="region of interest" description="Disordered" evidence="8">
    <location>
        <begin position="493"/>
        <end position="516"/>
    </location>
</feature>
<keyword evidence="6 9" id="KW-0472">Membrane</keyword>
<dbReference type="InterPro" id="IPR038377">
    <property type="entry name" value="Na/Glc_symporter_sf"/>
</dbReference>
<dbReference type="InterPro" id="IPR001734">
    <property type="entry name" value="Na/solute_symporter"/>
</dbReference>
<evidence type="ECO:0000313" key="10">
    <source>
        <dbReference type="EMBL" id="MFF4773675.1"/>
    </source>
</evidence>
<evidence type="ECO:0000256" key="2">
    <source>
        <dbReference type="ARBA" id="ARBA00006434"/>
    </source>
</evidence>
<keyword evidence="4 9" id="KW-0812">Transmembrane</keyword>
<dbReference type="PROSITE" id="PS50283">
    <property type="entry name" value="NA_SOLUT_SYMP_3"/>
    <property type="match status" value="1"/>
</dbReference>
<dbReference type="Proteomes" id="UP001602119">
    <property type="component" value="Unassembled WGS sequence"/>
</dbReference>
<feature type="transmembrane region" description="Helical" evidence="9">
    <location>
        <begin position="464"/>
        <end position="485"/>
    </location>
</feature>
<feature type="transmembrane region" description="Helical" evidence="9">
    <location>
        <begin position="428"/>
        <end position="449"/>
    </location>
</feature>
<dbReference type="PANTHER" id="PTHR48086:SF8">
    <property type="entry name" value="MONOCARBOXYLIC ACID PERMEASE"/>
    <property type="match status" value="1"/>
</dbReference>
<feature type="transmembrane region" description="Helical" evidence="9">
    <location>
        <begin position="320"/>
        <end position="353"/>
    </location>
</feature>
<feature type="transmembrane region" description="Helical" evidence="9">
    <location>
        <begin position="373"/>
        <end position="392"/>
    </location>
</feature>
<proteinExistence type="inferred from homology"/>
<reference evidence="10 11" key="1">
    <citation type="submission" date="2024-10" db="EMBL/GenBank/DDBJ databases">
        <title>The Natural Products Discovery Center: Release of the First 8490 Sequenced Strains for Exploring Actinobacteria Biosynthetic Diversity.</title>
        <authorList>
            <person name="Kalkreuter E."/>
            <person name="Kautsar S.A."/>
            <person name="Yang D."/>
            <person name="Bader C.D."/>
            <person name="Teijaro C.N."/>
            <person name="Fluegel L."/>
            <person name="Davis C.M."/>
            <person name="Simpson J.R."/>
            <person name="Lauterbach L."/>
            <person name="Steele A.D."/>
            <person name="Gui C."/>
            <person name="Meng S."/>
            <person name="Li G."/>
            <person name="Viehrig K."/>
            <person name="Ye F."/>
            <person name="Su P."/>
            <person name="Kiefer A.F."/>
            <person name="Nichols A."/>
            <person name="Cepeda A.J."/>
            <person name="Yan W."/>
            <person name="Fan B."/>
            <person name="Jiang Y."/>
            <person name="Adhikari A."/>
            <person name="Zheng C.-J."/>
            <person name="Schuster L."/>
            <person name="Cowan T.M."/>
            <person name="Smanski M.J."/>
            <person name="Chevrette M.G."/>
            <person name="De Carvalho L.P.S."/>
            <person name="Shen B."/>
        </authorList>
    </citation>
    <scope>NUCLEOTIDE SEQUENCE [LARGE SCALE GENOMIC DNA]</scope>
    <source>
        <strain evidence="10 11">NPDC001281</strain>
    </source>
</reference>
<dbReference type="Gene3D" id="1.20.1730.10">
    <property type="entry name" value="Sodium/glucose cotransporter"/>
    <property type="match status" value="1"/>
</dbReference>
<gene>
    <name evidence="10" type="ORF">ACFY05_12520</name>
</gene>
<evidence type="ECO:0000256" key="5">
    <source>
        <dbReference type="ARBA" id="ARBA00022989"/>
    </source>
</evidence>
<feature type="transmembrane region" description="Helical" evidence="9">
    <location>
        <begin position="120"/>
        <end position="138"/>
    </location>
</feature>
<accession>A0ABW6V2Y0</accession>
<keyword evidence="11" id="KW-1185">Reference proteome</keyword>